<feature type="domain" description="DNA polymerase III gamma subunit" evidence="9">
    <location>
        <begin position="573"/>
        <end position="695"/>
    </location>
</feature>
<dbReference type="eggNOG" id="KOG0989">
    <property type="taxonomic scope" value="Eukaryota"/>
</dbReference>
<reference evidence="13" key="2">
    <citation type="journal article" date="2018" name="Plant J.">
        <title>The Sorghum bicolor reference genome: improved assembly, gene annotations, a transcriptome atlas, and signatures of genome organization.</title>
        <authorList>
            <person name="McCormick R.F."/>
            <person name="Truong S.K."/>
            <person name="Sreedasyam A."/>
            <person name="Jenkins J."/>
            <person name="Shu S."/>
            <person name="Sims D."/>
            <person name="Kennedy M."/>
            <person name="Amirebrahimi M."/>
            <person name="Weers B.D."/>
            <person name="McKinley B."/>
            <person name="Mattison A."/>
            <person name="Morishige D.T."/>
            <person name="Grimwood J."/>
            <person name="Schmutz J."/>
            <person name="Mullet J.E."/>
        </authorList>
    </citation>
    <scope>NUCLEOTIDE SEQUENCE [LARGE SCALE GENOMIC DNA]</scope>
    <source>
        <strain evidence="13">cv. BTx623</strain>
    </source>
</reference>
<dbReference type="InterPro" id="IPR022754">
    <property type="entry name" value="DNA_pol_III_gamma-3"/>
</dbReference>
<dbReference type="Gene3D" id="3.40.50.300">
    <property type="entry name" value="P-loop containing nucleotide triphosphate hydrolases"/>
    <property type="match status" value="1"/>
</dbReference>
<dbReference type="CDD" id="cd18137">
    <property type="entry name" value="HLD_clamp_pol_III_gamma_tau"/>
    <property type="match status" value="1"/>
</dbReference>
<feature type="compositionally biased region" description="Basic residues" evidence="8">
    <location>
        <begin position="137"/>
        <end position="155"/>
    </location>
</feature>
<evidence type="ECO:0000259" key="11">
    <source>
        <dbReference type="Pfam" id="PF23007"/>
    </source>
</evidence>
<dbReference type="PANTHER" id="PTHR11669:SF46">
    <property type="entry name" value="PROTEIN STICHEL-LIKE 3"/>
    <property type="match status" value="1"/>
</dbReference>
<dbReference type="InterPro" id="IPR050238">
    <property type="entry name" value="DNA_Rep/Repair_Clamp_Loader"/>
</dbReference>
<dbReference type="Gene3D" id="1.10.8.60">
    <property type="match status" value="1"/>
</dbReference>
<dbReference type="Gene3D" id="1.20.272.10">
    <property type="match status" value="1"/>
</dbReference>
<dbReference type="STRING" id="4558.A0A1W0VZC2"/>
<feature type="domain" description="STICHEL DnaA-N-like alpha-beta" evidence="11">
    <location>
        <begin position="768"/>
        <end position="848"/>
    </location>
</feature>
<feature type="region of interest" description="Disordered" evidence="8">
    <location>
        <begin position="239"/>
        <end position="263"/>
    </location>
</feature>
<evidence type="ECO:0000256" key="1">
    <source>
        <dbReference type="ARBA" id="ARBA00006360"/>
    </source>
</evidence>
<keyword evidence="2" id="KW-0479">Metal-binding</keyword>
<feature type="compositionally biased region" description="Acidic residues" evidence="8">
    <location>
        <begin position="95"/>
        <end position="108"/>
    </location>
</feature>
<protein>
    <submittedName>
        <fullName evidence="12">Uncharacterized protein</fullName>
    </submittedName>
</protein>
<evidence type="ECO:0000256" key="2">
    <source>
        <dbReference type="ARBA" id="ARBA00022723"/>
    </source>
</evidence>
<accession>A0A1W0VZC2</accession>
<dbReference type="NCBIfam" id="TIGR02397">
    <property type="entry name" value="dnaX_nterm"/>
    <property type="match status" value="1"/>
</dbReference>
<keyword evidence="5" id="KW-0067">ATP-binding</keyword>
<dbReference type="ExpressionAtlas" id="A0A1W0VZC2">
    <property type="expression patterns" value="baseline and differential"/>
</dbReference>
<dbReference type="Pfam" id="PF23007">
    <property type="entry name" value="DnaA_N-like_STI"/>
    <property type="match status" value="1"/>
</dbReference>
<keyword evidence="4" id="KW-0862">Zinc</keyword>
<evidence type="ECO:0000256" key="6">
    <source>
        <dbReference type="ARBA" id="ARBA00023054"/>
    </source>
</evidence>
<dbReference type="SUPFAM" id="SSF52540">
    <property type="entry name" value="P-loop containing nucleoside triphosphate hydrolases"/>
    <property type="match status" value="1"/>
</dbReference>
<feature type="region of interest" description="Disordered" evidence="8">
    <location>
        <begin position="955"/>
        <end position="984"/>
    </location>
</feature>
<feature type="compositionally biased region" description="Polar residues" evidence="8">
    <location>
        <begin position="199"/>
        <end position="208"/>
    </location>
</feature>
<dbReference type="FunFam" id="1.10.8.60:FF:000013">
    <property type="entry name" value="DNA polymerase III subunit gamma/tau"/>
    <property type="match status" value="1"/>
</dbReference>
<dbReference type="Pfam" id="PF12169">
    <property type="entry name" value="DNA_pol3_gamma3"/>
    <property type="match status" value="1"/>
</dbReference>
<comment type="similarity">
    <text evidence="1">Belongs to the DnaX/STICHEL family.</text>
</comment>
<feature type="compositionally biased region" description="Polar residues" evidence="8">
    <location>
        <begin position="961"/>
        <end position="971"/>
    </location>
</feature>
<evidence type="ECO:0000313" key="12">
    <source>
        <dbReference type="EMBL" id="OQU87464.1"/>
    </source>
</evidence>
<dbReference type="InterPro" id="IPR045085">
    <property type="entry name" value="HLD_clamp_pol_III_gamma_tau"/>
</dbReference>
<dbReference type="Pfam" id="PF13177">
    <property type="entry name" value="DNA_pol3_delta2"/>
    <property type="match status" value="1"/>
</dbReference>
<dbReference type="InParanoid" id="A0A1W0VZC2"/>
<dbReference type="GO" id="GO:0006261">
    <property type="term" value="P:DNA-templated DNA replication"/>
    <property type="evidence" value="ECO:0000318"/>
    <property type="project" value="GO_Central"/>
</dbReference>
<feature type="coiled-coil region" evidence="7">
    <location>
        <begin position="655"/>
        <end position="682"/>
    </location>
</feature>
<feature type="region of interest" description="Disordered" evidence="8">
    <location>
        <begin position="322"/>
        <end position="348"/>
    </location>
</feature>
<dbReference type="InterPro" id="IPR012763">
    <property type="entry name" value="DNA_pol_III_sug/sutau_N"/>
</dbReference>
<evidence type="ECO:0000259" key="9">
    <source>
        <dbReference type="Pfam" id="PF12169"/>
    </source>
</evidence>
<evidence type="ECO:0000256" key="3">
    <source>
        <dbReference type="ARBA" id="ARBA00022741"/>
    </source>
</evidence>
<dbReference type="GO" id="GO:0009360">
    <property type="term" value="C:DNA polymerase III complex"/>
    <property type="evidence" value="ECO:0007669"/>
    <property type="project" value="InterPro"/>
</dbReference>
<evidence type="ECO:0000256" key="5">
    <source>
        <dbReference type="ARBA" id="ARBA00022840"/>
    </source>
</evidence>
<feature type="domain" description="DNA polymerase III subunit gamma/tau helical lid" evidence="10">
    <location>
        <begin position="524"/>
        <end position="572"/>
    </location>
</feature>
<dbReference type="Pfam" id="PF22608">
    <property type="entry name" value="DNAX_ATPase_lid"/>
    <property type="match status" value="1"/>
</dbReference>
<feature type="region of interest" description="Disordered" evidence="8">
    <location>
        <begin position="33"/>
        <end position="208"/>
    </location>
</feature>
<dbReference type="InterPro" id="IPR027417">
    <property type="entry name" value="P-loop_NTPase"/>
</dbReference>
<dbReference type="EMBL" id="CM000762">
    <property type="protein sequence ID" value="OQU87464.1"/>
    <property type="molecule type" value="Genomic_DNA"/>
</dbReference>
<name>A0A1W0VZC2_SORBI</name>
<evidence type="ECO:0000313" key="13">
    <source>
        <dbReference type="Proteomes" id="UP000000768"/>
    </source>
</evidence>
<proteinExistence type="inferred from homology"/>
<dbReference type="GO" id="GO:0005663">
    <property type="term" value="C:DNA replication factor C complex"/>
    <property type="evidence" value="ECO:0000318"/>
    <property type="project" value="GO_Central"/>
</dbReference>
<sequence>MPAPDRAAAGGGGAGGHLRGHAHLTNCIHLRHHHGHAHGHGGAGGASSSGRRRSPASVASASLMRDLLALQRSRSLRDPSTRRSVESSSRVAADPDADADTEDDDDVDLPAASAKSRRSSAGALKTLLDQLAENPHPHPKPGRRPPRRFKRRAGRRATAVSKPPDRAAKLSVNSSSQEAVCGNRYLFHGDDDDDGGEEMQQQLPQDSRNVCGIPWNWSRLHHRGKSILDMAGRSLSCGLSDSKSAAGRKSEEAAASGGRVNASRPLFPVKSERLASSTSSDSDALPLLVEAATSGARNRIGAISGSYSGELGIFSNQTSEMDSDLLSESQSGQKSHASQHGRGRHRSLTQKFAPKTFKDVVGQSLVVQALSNAILRRKIGLVYVFYGPHGTGKTSCARVFAKALNCLSSEHPRPCDSCTSCIAHNLGKSRSLMEIGPVGNIDMDGIVDVLDNVMLSPAPSHYRVFIFDDCDTLPPDTWSAISKVVDRAPRRVVFILVSPNLELPHIILSRCQKFFFPKLRESDIVNTLQWICTSESLDVDKDALKLIASRSDGSLRDAEMTLDQLSLLGQRISLSLVQELVGLVSDDKLVDLLDLALSADTVNTVKTLRDITETGVEPLALMSQLATIITDILAGSYAFTRERPRRKFFKRPTLSKEDMEKLRQALKTLSEAEKQLRVSSDKATWLTAALLQLAPDKQYLLPSSSTSTSLNHGVLVGSFPDRVIGRTSAVEHKGNVAGTSYGERRTVEHTENGHVLSTSSVRANEGAKHRKAENEMIWQAVLESIQSDSLRKMMAKEARLNSVSLGTAPTVQLIFSSRINKSKAENYRAQILQAFESVLRAAIILEIRYESKNDAKTSHAPSMFPYPEYDSSNATLRRSFTKHSPLSSGGENLITRLKKDSVVKGANSSKTRWMQSDPHILTEGEIIEVGPSHMHWHAQTNNGVLDINERRKENVWEEEASSSPNQDSVTNRKVRDGNRQRRQNSIVKGKVSLAHVIGRAEACSQRGGWSRRKAISIAEKLEQENLKLEPKSSLLCWRTSRTRRKLSSIKVRNRRSRAMSRLILCGRCISTKSPR</sequence>
<keyword evidence="3" id="KW-0547">Nucleotide-binding</keyword>
<feature type="compositionally biased region" description="Basic and acidic residues" evidence="8">
    <location>
        <begin position="75"/>
        <end position="85"/>
    </location>
</feature>
<dbReference type="OrthoDB" id="1906110at2759"/>
<feature type="compositionally biased region" description="Polar residues" evidence="8">
    <location>
        <begin position="322"/>
        <end position="336"/>
    </location>
</feature>
<dbReference type="GO" id="GO:0003887">
    <property type="term" value="F:DNA-directed DNA polymerase activity"/>
    <property type="evidence" value="ECO:0007669"/>
    <property type="project" value="InterPro"/>
</dbReference>
<dbReference type="SUPFAM" id="SSF48019">
    <property type="entry name" value="post-AAA+ oligomerization domain-like"/>
    <property type="match status" value="1"/>
</dbReference>
<organism evidence="12 13">
    <name type="scientific">Sorghum bicolor</name>
    <name type="common">Sorghum</name>
    <name type="synonym">Sorghum vulgare</name>
    <dbReference type="NCBI Taxonomy" id="4558"/>
    <lineage>
        <taxon>Eukaryota</taxon>
        <taxon>Viridiplantae</taxon>
        <taxon>Streptophyta</taxon>
        <taxon>Embryophyta</taxon>
        <taxon>Tracheophyta</taxon>
        <taxon>Spermatophyta</taxon>
        <taxon>Magnoliopsida</taxon>
        <taxon>Liliopsida</taxon>
        <taxon>Poales</taxon>
        <taxon>Poaceae</taxon>
        <taxon>PACMAD clade</taxon>
        <taxon>Panicoideae</taxon>
        <taxon>Andropogonodae</taxon>
        <taxon>Andropogoneae</taxon>
        <taxon>Sorghinae</taxon>
        <taxon>Sorghum</taxon>
    </lineage>
</organism>
<dbReference type="GO" id="GO:0046872">
    <property type="term" value="F:metal ion binding"/>
    <property type="evidence" value="ECO:0007669"/>
    <property type="project" value="UniProtKB-KW"/>
</dbReference>
<evidence type="ECO:0000256" key="4">
    <source>
        <dbReference type="ARBA" id="ARBA00022833"/>
    </source>
</evidence>
<dbReference type="PANTHER" id="PTHR11669">
    <property type="entry name" value="REPLICATION FACTOR C / DNA POLYMERASE III GAMMA-TAU SUBUNIT"/>
    <property type="match status" value="1"/>
</dbReference>
<feature type="compositionally biased region" description="Basic residues" evidence="8">
    <location>
        <begin position="337"/>
        <end position="348"/>
    </location>
</feature>
<dbReference type="GO" id="GO:0006281">
    <property type="term" value="P:DNA repair"/>
    <property type="evidence" value="ECO:0000318"/>
    <property type="project" value="GO_Central"/>
</dbReference>
<evidence type="ECO:0000259" key="10">
    <source>
        <dbReference type="Pfam" id="PF22608"/>
    </source>
</evidence>
<dbReference type="OMA" id="WEEESLT"/>
<dbReference type="GO" id="GO:0005524">
    <property type="term" value="F:ATP binding"/>
    <property type="evidence" value="ECO:0007669"/>
    <property type="project" value="UniProtKB-KW"/>
</dbReference>
<dbReference type="Proteomes" id="UP000000768">
    <property type="component" value="Chromosome 3"/>
</dbReference>
<dbReference type="InterPro" id="IPR008921">
    <property type="entry name" value="DNA_pol3_clamp-load_cplx_C"/>
</dbReference>
<gene>
    <name evidence="12" type="ORF">SORBI_3003G285700</name>
</gene>
<dbReference type="AlphaFoldDB" id="A0A1W0VZC2"/>
<evidence type="ECO:0000256" key="8">
    <source>
        <dbReference type="SAM" id="MobiDB-lite"/>
    </source>
</evidence>
<dbReference type="Gramene" id="OQU87464">
    <property type="protein sequence ID" value="OQU87464"/>
    <property type="gene ID" value="SORBI_3003G285700"/>
</dbReference>
<dbReference type="InterPro" id="IPR054506">
    <property type="entry name" value="DnaA_N-like_STI"/>
</dbReference>
<dbReference type="GO" id="GO:0003677">
    <property type="term" value="F:DNA binding"/>
    <property type="evidence" value="ECO:0007669"/>
    <property type="project" value="InterPro"/>
</dbReference>
<reference evidence="12 13" key="1">
    <citation type="journal article" date="2009" name="Nature">
        <title>The Sorghum bicolor genome and the diversification of grasses.</title>
        <authorList>
            <person name="Paterson A.H."/>
            <person name="Bowers J.E."/>
            <person name="Bruggmann R."/>
            <person name="Dubchak I."/>
            <person name="Grimwood J."/>
            <person name="Gundlach H."/>
            <person name="Haberer G."/>
            <person name="Hellsten U."/>
            <person name="Mitros T."/>
            <person name="Poliakov A."/>
            <person name="Schmutz J."/>
            <person name="Spannagl M."/>
            <person name="Tang H."/>
            <person name="Wang X."/>
            <person name="Wicker T."/>
            <person name="Bharti A.K."/>
            <person name="Chapman J."/>
            <person name="Feltus F.A."/>
            <person name="Gowik U."/>
            <person name="Grigoriev I.V."/>
            <person name="Lyons E."/>
            <person name="Maher C.A."/>
            <person name="Martis M."/>
            <person name="Narechania A."/>
            <person name="Otillar R.P."/>
            <person name="Penning B.W."/>
            <person name="Salamov A.A."/>
            <person name="Wang Y."/>
            <person name="Zhang L."/>
            <person name="Carpita N.C."/>
            <person name="Freeling M."/>
            <person name="Gingle A.R."/>
            <person name="Hash C.T."/>
            <person name="Keller B."/>
            <person name="Klein P."/>
            <person name="Kresovich S."/>
            <person name="McCann M.C."/>
            <person name="Ming R."/>
            <person name="Peterson D.G."/>
            <person name="Mehboob-ur-Rahman"/>
            <person name="Ware D."/>
            <person name="Westhoff P."/>
            <person name="Mayer K.F."/>
            <person name="Messing J."/>
            <person name="Rokhsar D.S."/>
        </authorList>
    </citation>
    <scope>NUCLEOTIDE SEQUENCE [LARGE SCALE GENOMIC DNA]</scope>
    <source>
        <strain evidence="13">cv. BTx623</strain>
    </source>
</reference>
<keyword evidence="13" id="KW-1185">Reference proteome</keyword>
<keyword evidence="6 7" id="KW-0175">Coiled coil</keyword>
<evidence type="ECO:0000256" key="7">
    <source>
        <dbReference type="SAM" id="Coils"/>
    </source>
</evidence>